<dbReference type="GO" id="GO:0016301">
    <property type="term" value="F:kinase activity"/>
    <property type="evidence" value="ECO:0007669"/>
    <property type="project" value="UniProtKB-KW"/>
</dbReference>
<keyword evidence="5" id="KW-1185">Reference proteome</keyword>
<evidence type="ECO:0000256" key="1">
    <source>
        <dbReference type="ARBA" id="ARBA00022741"/>
    </source>
</evidence>
<evidence type="ECO:0000256" key="3">
    <source>
        <dbReference type="ARBA" id="ARBA00022840"/>
    </source>
</evidence>
<keyword evidence="2 4" id="KW-0418">Kinase</keyword>
<name>A0ABU9G146_9VIBR</name>
<organism evidence="4 5">
    <name type="scientific">Vibrio echinoideorum</name>
    <dbReference type="NCBI Taxonomy" id="2100116"/>
    <lineage>
        <taxon>Bacteria</taxon>
        <taxon>Pseudomonadati</taxon>
        <taxon>Pseudomonadota</taxon>
        <taxon>Gammaproteobacteria</taxon>
        <taxon>Vibrionales</taxon>
        <taxon>Vibrionaceae</taxon>
        <taxon>Vibrio</taxon>
    </lineage>
</organism>
<dbReference type="PANTHER" id="PTHR43527">
    <property type="entry name" value="4-DIPHOSPHOCYTIDYL-2-C-METHYL-D-ERYTHRITOL KINASE, CHLOROPLASTIC"/>
    <property type="match status" value="1"/>
</dbReference>
<accession>A0ABU9G146</accession>
<evidence type="ECO:0000256" key="2">
    <source>
        <dbReference type="ARBA" id="ARBA00022777"/>
    </source>
</evidence>
<dbReference type="Gene3D" id="3.30.230.10">
    <property type="match status" value="1"/>
</dbReference>
<dbReference type="InterPro" id="IPR014721">
    <property type="entry name" value="Ribsml_uS5_D2-typ_fold_subgr"/>
</dbReference>
<dbReference type="PANTHER" id="PTHR43527:SF2">
    <property type="entry name" value="4-DIPHOSPHOCYTIDYL-2-C-METHYL-D-ERYTHRITOL KINASE, CHLOROPLASTIC"/>
    <property type="match status" value="1"/>
</dbReference>
<keyword evidence="1" id="KW-0547">Nucleotide-binding</keyword>
<reference evidence="4 5" key="1">
    <citation type="submission" date="2024-02" db="EMBL/GenBank/DDBJ databases">
        <title>Bacteria isolated from the canopy kelp, Nereocystis luetkeana.</title>
        <authorList>
            <person name="Pfister C.A."/>
            <person name="Younker I.T."/>
            <person name="Light S.H."/>
        </authorList>
    </citation>
    <scope>NUCLEOTIDE SEQUENCE [LARGE SCALE GENOMIC DNA]</scope>
    <source>
        <strain evidence="4 5">TI.1.15</strain>
    </source>
</reference>
<dbReference type="SUPFAM" id="SSF54211">
    <property type="entry name" value="Ribosomal protein S5 domain 2-like"/>
    <property type="match status" value="1"/>
</dbReference>
<evidence type="ECO:0000313" key="5">
    <source>
        <dbReference type="Proteomes" id="UP001377160"/>
    </source>
</evidence>
<protein>
    <submittedName>
        <fullName evidence="4">4-(Cytidine 5'-diphospho)-2-C-methyl-D-erythritol kinase</fullName>
    </submittedName>
</protein>
<feature type="non-terminal residue" evidence="4">
    <location>
        <position position="1"/>
    </location>
</feature>
<keyword evidence="2 4" id="KW-0808">Transferase</keyword>
<proteinExistence type="predicted"/>
<evidence type="ECO:0000313" key="4">
    <source>
        <dbReference type="EMBL" id="MEL0611475.1"/>
    </source>
</evidence>
<gene>
    <name evidence="4" type="ORF">V8Z71_24880</name>
</gene>
<sequence>THWPSPAKLNLFLYITGRRDNGYNELQTIFQFVDFGDELTVTANNVSNSVTITTEIPGVATEDTLIWKA</sequence>
<dbReference type="InterPro" id="IPR020568">
    <property type="entry name" value="Ribosomal_Su5_D2-typ_SF"/>
</dbReference>
<comment type="caution">
    <text evidence="4">The sequence shown here is derived from an EMBL/GenBank/DDBJ whole genome shotgun (WGS) entry which is preliminary data.</text>
</comment>
<keyword evidence="3" id="KW-0067">ATP-binding</keyword>
<dbReference type="Proteomes" id="UP001377160">
    <property type="component" value="Unassembled WGS sequence"/>
</dbReference>
<dbReference type="EMBL" id="JBANDX010000365">
    <property type="protein sequence ID" value="MEL0611475.1"/>
    <property type="molecule type" value="Genomic_DNA"/>
</dbReference>
<feature type="non-terminal residue" evidence="4">
    <location>
        <position position="69"/>
    </location>
</feature>